<sequence length="436" mass="51054">MPRIDKNGNIIHHDDRRRSSIVLTKDTRIGIGIIVCFLLYFYNNYWNDPFRNGKIPASQRQPTEHEQLFISDDLSFVRKMSDPLTVTYFQRFLQSTFKNDIVSNKMTEEGRKIIEEIELKRAFEERIDYGGIDGHIAEKINWNDNESIRTTRCATTRSAISAYFCGRAVATNNDVALGNTNWKGYNYGTASLKEYIQCRYYGYKNKNNYNNNSNSNIIKNSDDNNRSKDNNNNKHHRRSVYRIGIGCTKECRGFAHAFSIVAQPDGNFIWLQSFVTFYSLSTWMKKKDARKESGLSYRLTFQELMDKLDTIDRLMKSSISFWSPESNRYYKDLFNVDQSDNLLRSIRAKRWNPDHPLDVFTWDEACEYPLPSNNTSTKNNDVDVDVDVDDDNNLFSPWKDPCLRYDMTGQIAVIRKKMDDLKNFRDDDNDDEVKEL</sequence>
<dbReference type="EMBL" id="KV784357">
    <property type="protein sequence ID" value="OEU17448.1"/>
    <property type="molecule type" value="Genomic_DNA"/>
</dbReference>
<evidence type="ECO:0000313" key="4">
    <source>
        <dbReference type="Proteomes" id="UP000095751"/>
    </source>
</evidence>
<feature type="compositionally biased region" description="Basic and acidic residues" evidence="1">
    <location>
        <begin position="220"/>
        <end position="232"/>
    </location>
</feature>
<name>A0A1E7FGY1_9STRA</name>
<keyword evidence="2" id="KW-1133">Transmembrane helix</keyword>
<evidence type="ECO:0000256" key="2">
    <source>
        <dbReference type="SAM" id="Phobius"/>
    </source>
</evidence>
<proteinExistence type="predicted"/>
<organism evidence="3 4">
    <name type="scientific">Fragilariopsis cylindrus CCMP1102</name>
    <dbReference type="NCBI Taxonomy" id="635003"/>
    <lineage>
        <taxon>Eukaryota</taxon>
        <taxon>Sar</taxon>
        <taxon>Stramenopiles</taxon>
        <taxon>Ochrophyta</taxon>
        <taxon>Bacillariophyta</taxon>
        <taxon>Bacillariophyceae</taxon>
        <taxon>Bacillariophycidae</taxon>
        <taxon>Bacillariales</taxon>
        <taxon>Bacillariaceae</taxon>
        <taxon>Fragilariopsis</taxon>
    </lineage>
</organism>
<accession>A0A1E7FGY1</accession>
<evidence type="ECO:0000256" key="1">
    <source>
        <dbReference type="SAM" id="MobiDB-lite"/>
    </source>
</evidence>
<keyword evidence="2" id="KW-0812">Transmembrane</keyword>
<dbReference type="OrthoDB" id="204322at2759"/>
<feature type="region of interest" description="Disordered" evidence="1">
    <location>
        <begin position="212"/>
        <end position="235"/>
    </location>
</feature>
<protein>
    <submittedName>
        <fullName evidence="3">Uncharacterized protein</fullName>
    </submittedName>
</protein>
<gene>
    <name evidence="3" type="ORF">FRACYDRAFT_237866</name>
</gene>
<dbReference type="AlphaFoldDB" id="A0A1E7FGY1"/>
<evidence type="ECO:0000313" key="3">
    <source>
        <dbReference type="EMBL" id="OEU17448.1"/>
    </source>
</evidence>
<feature type="transmembrane region" description="Helical" evidence="2">
    <location>
        <begin position="21"/>
        <end position="42"/>
    </location>
</feature>
<keyword evidence="4" id="KW-1185">Reference proteome</keyword>
<dbReference type="InParanoid" id="A0A1E7FGY1"/>
<keyword evidence="2" id="KW-0472">Membrane</keyword>
<dbReference type="KEGG" id="fcy:FRACYDRAFT_237866"/>
<dbReference type="Proteomes" id="UP000095751">
    <property type="component" value="Unassembled WGS sequence"/>
</dbReference>
<reference evidence="3 4" key="1">
    <citation type="submission" date="2016-09" db="EMBL/GenBank/DDBJ databases">
        <title>Extensive genetic diversity and differential bi-allelic expression allows diatom success in the polar Southern Ocean.</title>
        <authorList>
            <consortium name="DOE Joint Genome Institute"/>
            <person name="Mock T."/>
            <person name="Otillar R.P."/>
            <person name="Strauss J."/>
            <person name="Dupont C."/>
            <person name="Frickenhaus S."/>
            <person name="Maumus F."/>
            <person name="Mcmullan M."/>
            <person name="Sanges R."/>
            <person name="Schmutz J."/>
            <person name="Toseland A."/>
            <person name="Valas R."/>
            <person name="Veluchamy A."/>
            <person name="Ward B.J."/>
            <person name="Allen A."/>
            <person name="Barry K."/>
            <person name="Falciatore A."/>
            <person name="Ferrante M."/>
            <person name="Fortunato A.E."/>
            <person name="Gloeckner G."/>
            <person name="Gruber A."/>
            <person name="Hipkin R."/>
            <person name="Janech M."/>
            <person name="Kroth P."/>
            <person name="Leese F."/>
            <person name="Lindquist E."/>
            <person name="Lyon B.R."/>
            <person name="Martin J."/>
            <person name="Mayer C."/>
            <person name="Parker M."/>
            <person name="Quesneville H."/>
            <person name="Raymond J."/>
            <person name="Uhlig C."/>
            <person name="Valentin K.U."/>
            <person name="Worden A.Z."/>
            <person name="Armbrust E.V."/>
            <person name="Bowler C."/>
            <person name="Green B."/>
            <person name="Moulton V."/>
            <person name="Van Oosterhout C."/>
            <person name="Grigoriev I."/>
        </authorList>
    </citation>
    <scope>NUCLEOTIDE SEQUENCE [LARGE SCALE GENOMIC DNA]</scope>
    <source>
        <strain evidence="3 4">CCMP1102</strain>
    </source>
</reference>